<gene>
    <name evidence="2" type="ORF">FB564_0648</name>
</gene>
<evidence type="ECO:0000256" key="1">
    <source>
        <dbReference type="SAM" id="MobiDB-lite"/>
    </source>
</evidence>
<comment type="caution">
    <text evidence="2">The sequence shown here is derived from an EMBL/GenBank/DDBJ whole genome shotgun (WGS) entry which is preliminary data.</text>
</comment>
<dbReference type="EMBL" id="VFOL01000001">
    <property type="protein sequence ID" value="TQL35597.1"/>
    <property type="molecule type" value="Genomic_DNA"/>
</dbReference>
<reference evidence="2 3" key="1">
    <citation type="submission" date="2019-06" db="EMBL/GenBank/DDBJ databases">
        <title>Sequencing the genomes of 1000 actinobacteria strains.</title>
        <authorList>
            <person name="Klenk H.-P."/>
        </authorList>
    </citation>
    <scope>NUCLEOTIDE SEQUENCE [LARGE SCALE GENOMIC DNA]</scope>
    <source>
        <strain evidence="2 3">DSM 44819</strain>
    </source>
</reference>
<feature type="region of interest" description="Disordered" evidence="1">
    <location>
        <begin position="1"/>
        <end position="29"/>
    </location>
</feature>
<accession>A0A542XIF8</accession>
<proteinExistence type="predicted"/>
<feature type="compositionally biased region" description="Basic and acidic residues" evidence="1">
    <location>
        <begin position="1"/>
        <end position="12"/>
    </location>
</feature>
<evidence type="ECO:0000313" key="2">
    <source>
        <dbReference type="EMBL" id="TQL35597.1"/>
    </source>
</evidence>
<dbReference type="Proteomes" id="UP000315983">
    <property type="component" value="Unassembled WGS sequence"/>
</dbReference>
<evidence type="ECO:0000313" key="3">
    <source>
        <dbReference type="Proteomes" id="UP000315983"/>
    </source>
</evidence>
<name>A0A542XIF8_SALAC</name>
<organism evidence="2 3">
    <name type="scientific">Salinispora arenicola</name>
    <dbReference type="NCBI Taxonomy" id="168697"/>
    <lineage>
        <taxon>Bacteria</taxon>
        <taxon>Bacillati</taxon>
        <taxon>Actinomycetota</taxon>
        <taxon>Actinomycetes</taxon>
        <taxon>Micromonosporales</taxon>
        <taxon>Micromonosporaceae</taxon>
        <taxon>Salinispora</taxon>
    </lineage>
</organism>
<sequence length="29" mass="3095">MNDATDGSHRSEGMITARSWAGSPGDRCE</sequence>
<protein>
    <submittedName>
        <fullName evidence="2">Uncharacterized protein</fullName>
    </submittedName>
</protein>
<dbReference type="AlphaFoldDB" id="A0A542XIF8"/>